<evidence type="ECO:0000259" key="3">
    <source>
        <dbReference type="Pfam" id="PF00483"/>
    </source>
</evidence>
<dbReference type="RefSeq" id="WP_026253491.1">
    <property type="nucleotide sequence ID" value="NZ_CP065725.1"/>
</dbReference>
<gene>
    <name evidence="4" type="ORF">I6G29_03615</name>
</gene>
<evidence type="ECO:0000313" key="5">
    <source>
        <dbReference type="Proteomes" id="UP000594903"/>
    </source>
</evidence>
<dbReference type="Pfam" id="PF00483">
    <property type="entry name" value="NTP_transferase"/>
    <property type="match status" value="1"/>
</dbReference>
<evidence type="ECO:0000313" key="4">
    <source>
        <dbReference type="EMBL" id="QPT41319.1"/>
    </source>
</evidence>
<protein>
    <submittedName>
        <fullName evidence="4">Nucleotidyltransferase family protein</fullName>
    </submittedName>
</protein>
<dbReference type="InterPro" id="IPR054790">
    <property type="entry name" value="MurU"/>
</dbReference>
<dbReference type="InterPro" id="IPR029044">
    <property type="entry name" value="Nucleotide-diphossugar_trans"/>
</dbReference>
<dbReference type="EMBL" id="CP065725">
    <property type="protein sequence ID" value="QPT41319.1"/>
    <property type="molecule type" value="Genomic_DNA"/>
</dbReference>
<dbReference type="InterPro" id="IPR050065">
    <property type="entry name" value="GlmU-like"/>
</dbReference>
<dbReference type="CDD" id="cd06422">
    <property type="entry name" value="NTP_transferase_like_1"/>
    <property type="match status" value="1"/>
</dbReference>
<dbReference type="Proteomes" id="UP000594903">
    <property type="component" value="Chromosome"/>
</dbReference>
<keyword evidence="5" id="KW-1185">Reference proteome</keyword>
<feature type="domain" description="Nucleotidyl transferase" evidence="3">
    <location>
        <begin position="3"/>
        <end position="232"/>
    </location>
</feature>
<dbReference type="PANTHER" id="PTHR43584:SF8">
    <property type="entry name" value="N-ACETYLMURAMATE ALPHA-1-PHOSPHATE URIDYLYLTRANSFERASE"/>
    <property type="match status" value="1"/>
</dbReference>
<evidence type="ECO:0000256" key="2">
    <source>
        <dbReference type="ARBA" id="ARBA00022695"/>
    </source>
</evidence>
<name>A0A7T3BUQ1_9BURK</name>
<reference evidence="4 5" key="1">
    <citation type="submission" date="2020-12" db="EMBL/GenBank/DDBJ databases">
        <title>FDA dAtabase for Regulatory Grade micrObial Sequences (FDA-ARGOS): Supporting development and validation of Infectious Disease Dx tests.</title>
        <authorList>
            <person name="Sproer C."/>
            <person name="Gronow S."/>
            <person name="Severitt S."/>
            <person name="Schroder I."/>
            <person name="Tallon L."/>
            <person name="Sadzewicz L."/>
            <person name="Zhao X."/>
            <person name="Boylan J."/>
            <person name="Ott S."/>
            <person name="Bowen H."/>
            <person name="Vavikolanu K."/>
            <person name="Mehta A."/>
            <person name="Aluvathingal J."/>
            <person name="Nadendla S."/>
            <person name="Lowell S."/>
            <person name="Myers T."/>
            <person name="Yan Y."/>
            <person name="Sichtig H."/>
        </authorList>
    </citation>
    <scope>NUCLEOTIDE SEQUENCE [LARGE SCALE GENOMIC DNA]</scope>
    <source>
        <strain evidence="4 5">FDAARGOS_872</strain>
    </source>
</reference>
<dbReference type="NCBIfam" id="NF045761">
    <property type="entry name" value="NAMPUrTaseMurU"/>
    <property type="match status" value="1"/>
</dbReference>
<dbReference type="InterPro" id="IPR005835">
    <property type="entry name" value="NTP_transferase_dom"/>
</dbReference>
<dbReference type="Gene3D" id="3.90.550.10">
    <property type="entry name" value="Spore Coat Polysaccharide Biosynthesis Protein SpsA, Chain A"/>
    <property type="match status" value="1"/>
</dbReference>
<dbReference type="PANTHER" id="PTHR43584">
    <property type="entry name" value="NUCLEOTIDYL TRANSFERASE"/>
    <property type="match status" value="1"/>
</dbReference>
<accession>A0A7T3BUQ1</accession>
<proteinExistence type="predicted"/>
<keyword evidence="2" id="KW-0548">Nucleotidyltransferase</keyword>
<sequence>MQAMILAAGRGERMRPLTDHAPKPLLEVAGKPLIVHHIERLQAVGITDIVINHAWLGSKIEDYLGDGSQYGVSIVYSPEGEEGLETAGGIVNALPLLGDYAFLVINGDVWCDWNPLEAMAHVNAIDNGAAQAWLLLVDNPEHNPTGDFVLKPNAKVQPKNALTDATDALTFAGIGVYHPSLFKGITPGTKAPLAPLLKVAMMTQQVAGQHFQGEWVDVGTPERLASLNNKLSQLEN</sequence>
<organism evidence="4 5">
    <name type="scientific">Oligella ureolytica</name>
    <dbReference type="NCBI Taxonomy" id="90244"/>
    <lineage>
        <taxon>Bacteria</taxon>
        <taxon>Pseudomonadati</taxon>
        <taxon>Pseudomonadota</taxon>
        <taxon>Betaproteobacteria</taxon>
        <taxon>Burkholderiales</taxon>
        <taxon>Alcaligenaceae</taxon>
        <taxon>Oligella</taxon>
    </lineage>
</organism>
<dbReference type="SUPFAM" id="SSF53448">
    <property type="entry name" value="Nucleotide-diphospho-sugar transferases"/>
    <property type="match status" value="1"/>
</dbReference>
<keyword evidence="1" id="KW-0808">Transferase</keyword>
<evidence type="ECO:0000256" key="1">
    <source>
        <dbReference type="ARBA" id="ARBA00022679"/>
    </source>
</evidence>